<proteinExistence type="predicted"/>
<protein>
    <submittedName>
        <fullName evidence="1">Uncharacterized protein</fullName>
    </submittedName>
</protein>
<dbReference type="Proteomes" id="UP001152798">
    <property type="component" value="Chromosome 5"/>
</dbReference>
<name>A0A9P0HI38_NEZVI</name>
<sequence length="171" mass="19492">MALSTFSFHVEEFHFADSIAEKCTGFMQYTKLPRFMYSRIAQYKRILKRLQILLNRQHYAVKNNLSEDDQCKEDKRHKPSKEIKNMINAIYREEKTKGLVAIGATFPQQFITPTPSFTGDSKGLSIDLSSPVLQRSPPDILYHGVITPPSSVVEIKETKKGDGEKQRAGKV</sequence>
<keyword evidence="2" id="KW-1185">Reference proteome</keyword>
<accession>A0A9P0HI38</accession>
<reference evidence="1" key="1">
    <citation type="submission" date="2022-01" db="EMBL/GenBank/DDBJ databases">
        <authorList>
            <person name="King R."/>
        </authorList>
    </citation>
    <scope>NUCLEOTIDE SEQUENCE</scope>
</reference>
<gene>
    <name evidence="1" type="ORF">NEZAVI_LOCUS11243</name>
</gene>
<organism evidence="1 2">
    <name type="scientific">Nezara viridula</name>
    <name type="common">Southern green stink bug</name>
    <name type="synonym">Cimex viridulus</name>
    <dbReference type="NCBI Taxonomy" id="85310"/>
    <lineage>
        <taxon>Eukaryota</taxon>
        <taxon>Metazoa</taxon>
        <taxon>Ecdysozoa</taxon>
        <taxon>Arthropoda</taxon>
        <taxon>Hexapoda</taxon>
        <taxon>Insecta</taxon>
        <taxon>Pterygota</taxon>
        <taxon>Neoptera</taxon>
        <taxon>Paraneoptera</taxon>
        <taxon>Hemiptera</taxon>
        <taxon>Heteroptera</taxon>
        <taxon>Panheteroptera</taxon>
        <taxon>Pentatomomorpha</taxon>
        <taxon>Pentatomoidea</taxon>
        <taxon>Pentatomidae</taxon>
        <taxon>Pentatominae</taxon>
        <taxon>Nezara</taxon>
    </lineage>
</organism>
<evidence type="ECO:0000313" key="2">
    <source>
        <dbReference type="Proteomes" id="UP001152798"/>
    </source>
</evidence>
<evidence type="ECO:0000313" key="1">
    <source>
        <dbReference type="EMBL" id="CAH1402423.1"/>
    </source>
</evidence>
<dbReference type="AlphaFoldDB" id="A0A9P0HI38"/>
<dbReference type="EMBL" id="OV725081">
    <property type="protein sequence ID" value="CAH1402423.1"/>
    <property type="molecule type" value="Genomic_DNA"/>
</dbReference>